<dbReference type="GO" id="GO:0016301">
    <property type="term" value="F:kinase activity"/>
    <property type="evidence" value="ECO:0007669"/>
    <property type="project" value="UniProtKB-KW"/>
</dbReference>
<evidence type="ECO:0000256" key="1">
    <source>
        <dbReference type="ARBA" id="ARBA00006479"/>
    </source>
</evidence>
<dbReference type="Proteomes" id="UP000334990">
    <property type="component" value="Unassembled WGS sequence"/>
</dbReference>
<reference evidence="2 3" key="1">
    <citation type="submission" date="2019-10" db="EMBL/GenBank/DDBJ databases">
        <title>Whole genome shotgun sequence of Acrocarpospora corrugata NBRC 13972.</title>
        <authorList>
            <person name="Ichikawa N."/>
            <person name="Kimura A."/>
            <person name="Kitahashi Y."/>
            <person name="Komaki H."/>
            <person name="Oguchi A."/>
        </authorList>
    </citation>
    <scope>NUCLEOTIDE SEQUENCE [LARGE SCALE GENOMIC DNA]</scope>
    <source>
        <strain evidence="2 3">NBRC 13972</strain>
    </source>
</reference>
<keyword evidence="2" id="KW-0418">Kinase</keyword>
<comment type="similarity">
    <text evidence="1">Belongs to the ROK (NagC/XylR) family.</text>
</comment>
<proteinExistence type="inferred from homology"/>
<dbReference type="Pfam" id="PF00480">
    <property type="entry name" value="ROK"/>
    <property type="match status" value="1"/>
</dbReference>
<name>A0A5M3W293_9ACTN</name>
<dbReference type="Gene3D" id="3.30.420.40">
    <property type="match status" value="2"/>
</dbReference>
<organism evidence="2 3">
    <name type="scientific">Acrocarpospora corrugata</name>
    <dbReference type="NCBI Taxonomy" id="35763"/>
    <lineage>
        <taxon>Bacteria</taxon>
        <taxon>Bacillati</taxon>
        <taxon>Actinomycetota</taxon>
        <taxon>Actinomycetes</taxon>
        <taxon>Streptosporangiales</taxon>
        <taxon>Streptosporangiaceae</taxon>
        <taxon>Acrocarpospora</taxon>
    </lineage>
</organism>
<dbReference type="InterPro" id="IPR000600">
    <property type="entry name" value="ROK"/>
</dbReference>
<gene>
    <name evidence="2" type="ORF">Acor_44260</name>
</gene>
<comment type="caution">
    <text evidence="2">The sequence shown here is derived from an EMBL/GenBank/DDBJ whole genome shotgun (WGS) entry which is preliminary data.</text>
</comment>
<keyword evidence="3" id="KW-1185">Reference proteome</keyword>
<sequence length="336" mass="33905">MPVSYVVALDVGGTSMKGGLVTFAGEVTVFPGRDTGREAGPDSVVAGIRTYVAELAAAGSATFGMAPSGVGLAVPGIVSEAVALYAANLGWRDVPVSSFVPNGIPAVLGHDVRTGGLAESVFGAGRGVADFLFLPLGTGIAGAVVVGGEPYGGANGWGGEIGHTAVWPDGEKCACGQRGCLETYASAGALARRYAARIATTPEQSVTLAEPNNAQARSQGAVTAKEVVERAATDTAAAEVLNEAIDALAISLASYTLLLDPSMIVIGGGLGEAGAVILDPLAERLADRLSFRKPPPLRQAQLGVQAGMLGAAILGWRAAGESSWRPDLRATPTRSP</sequence>
<dbReference type="SUPFAM" id="SSF53067">
    <property type="entry name" value="Actin-like ATPase domain"/>
    <property type="match status" value="1"/>
</dbReference>
<dbReference type="PANTHER" id="PTHR18964:SF149">
    <property type="entry name" value="BIFUNCTIONAL UDP-N-ACETYLGLUCOSAMINE 2-EPIMERASE_N-ACETYLMANNOSAMINE KINASE"/>
    <property type="match status" value="1"/>
</dbReference>
<dbReference type="PANTHER" id="PTHR18964">
    <property type="entry name" value="ROK (REPRESSOR, ORF, KINASE) FAMILY"/>
    <property type="match status" value="1"/>
</dbReference>
<dbReference type="EMBL" id="BLAD01000057">
    <property type="protein sequence ID" value="GES02360.1"/>
    <property type="molecule type" value="Genomic_DNA"/>
</dbReference>
<protein>
    <submittedName>
        <fullName evidence="2">Sugar kinase</fullName>
    </submittedName>
</protein>
<dbReference type="AlphaFoldDB" id="A0A5M3W293"/>
<evidence type="ECO:0000313" key="2">
    <source>
        <dbReference type="EMBL" id="GES02360.1"/>
    </source>
</evidence>
<accession>A0A5M3W293</accession>
<dbReference type="InterPro" id="IPR043129">
    <property type="entry name" value="ATPase_NBD"/>
</dbReference>
<evidence type="ECO:0000313" key="3">
    <source>
        <dbReference type="Proteomes" id="UP000334990"/>
    </source>
</evidence>
<keyword evidence="2" id="KW-0808">Transferase</keyword>